<accession>A0AAV9ZRU2</accession>
<evidence type="ECO:0000313" key="2">
    <source>
        <dbReference type="EMBL" id="KAK6991516.1"/>
    </source>
</evidence>
<protein>
    <submittedName>
        <fullName evidence="2">Uncharacterized protein</fullName>
    </submittedName>
</protein>
<sequence>MTSYLSPPQRQRKEESTLFTLARQATQGENFRIPNSGLSSVSNALETNSKLCYALKYRVKRSTADTNRECEQTRHAKLCSVGPRSRAVPEARQPIPSNLKGRCPASALHNHCHLSEKQRNSGVVLSNGPEVNEKVEARCRFPQSTLYSQVKAGGGGRPASTGRVIIPLRDSQLNPIPTLQRSRPSSDPTSKPPERVVCVHVEGSSPRGRWGRRDGETTDSLVGWLSSLRKNAVQSAIEWCSGYRSRKPTPLPSSPSHRNRVLLRPPRYWLHEEWAHCDSRAFQSYTYDRNSREDGEGEVASKGIGEFEARAEADHRGLPAPKAEKGAERTRGRDGKRKAINIRGTQGEWCGTVKEGPYSKETSEVKIVWRRGLTKIHQRRTQ</sequence>
<name>A0AAV9ZRU2_9AGAR</name>
<feature type="compositionally biased region" description="Basic and acidic residues" evidence="1">
    <location>
        <begin position="309"/>
        <end position="333"/>
    </location>
</feature>
<dbReference type="AlphaFoldDB" id="A0AAV9ZRU2"/>
<comment type="caution">
    <text evidence="2">The sequence shown here is derived from an EMBL/GenBank/DDBJ whole genome shotgun (WGS) entry which is preliminary data.</text>
</comment>
<feature type="region of interest" description="Disordered" evidence="1">
    <location>
        <begin position="309"/>
        <end position="345"/>
    </location>
</feature>
<gene>
    <name evidence="2" type="ORF">R3P38DRAFT_2803808</name>
</gene>
<organism evidence="2 3">
    <name type="scientific">Favolaschia claudopus</name>
    <dbReference type="NCBI Taxonomy" id="2862362"/>
    <lineage>
        <taxon>Eukaryota</taxon>
        <taxon>Fungi</taxon>
        <taxon>Dikarya</taxon>
        <taxon>Basidiomycota</taxon>
        <taxon>Agaricomycotina</taxon>
        <taxon>Agaricomycetes</taxon>
        <taxon>Agaricomycetidae</taxon>
        <taxon>Agaricales</taxon>
        <taxon>Marasmiineae</taxon>
        <taxon>Mycenaceae</taxon>
        <taxon>Favolaschia</taxon>
    </lineage>
</organism>
<proteinExistence type="predicted"/>
<reference evidence="2 3" key="1">
    <citation type="journal article" date="2024" name="J Genomics">
        <title>Draft genome sequencing and assembly of Favolaschia claudopus CIRM-BRFM 2984 isolated from oak limbs.</title>
        <authorList>
            <person name="Navarro D."/>
            <person name="Drula E."/>
            <person name="Chaduli D."/>
            <person name="Cazenave R."/>
            <person name="Ahrendt S."/>
            <person name="Wang J."/>
            <person name="Lipzen A."/>
            <person name="Daum C."/>
            <person name="Barry K."/>
            <person name="Grigoriev I.V."/>
            <person name="Favel A."/>
            <person name="Rosso M.N."/>
            <person name="Martin F."/>
        </authorList>
    </citation>
    <scope>NUCLEOTIDE SEQUENCE [LARGE SCALE GENOMIC DNA]</scope>
    <source>
        <strain evidence="2 3">CIRM-BRFM 2984</strain>
    </source>
</reference>
<dbReference type="Proteomes" id="UP001362999">
    <property type="component" value="Unassembled WGS sequence"/>
</dbReference>
<keyword evidence="3" id="KW-1185">Reference proteome</keyword>
<feature type="region of interest" description="Disordered" evidence="1">
    <location>
        <begin position="167"/>
        <end position="195"/>
    </location>
</feature>
<evidence type="ECO:0000313" key="3">
    <source>
        <dbReference type="Proteomes" id="UP001362999"/>
    </source>
</evidence>
<dbReference type="EMBL" id="JAWWNJ010000117">
    <property type="protein sequence ID" value="KAK6991516.1"/>
    <property type="molecule type" value="Genomic_DNA"/>
</dbReference>
<feature type="compositionally biased region" description="Polar residues" evidence="1">
    <location>
        <begin position="171"/>
        <end position="189"/>
    </location>
</feature>
<evidence type="ECO:0000256" key="1">
    <source>
        <dbReference type="SAM" id="MobiDB-lite"/>
    </source>
</evidence>